<evidence type="ECO:0000313" key="1">
    <source>
        <dbReference type="EMBL" id="GAA4461753.1"/>
    </source>
</evidence>
<dbReference type="Proteomes" id="UP001500840">
    <property type="component" value="Unassembled WGS sequence"/>
</dbReference>
<protein>
    <submittedName>
        <fullName evidence="1">Uncharacterized protein</fullName>
    </submittedName>
</protein>
<reference evidence="2" key="1">
    <citation type="journal article" date="2019" name="Int. J. Syst. Evol. Microbiol.">
        <title>The Global Catalogue of Microorganisms (GCM) 10K type strain sequencing project: providing services to taxonomists for standard genome sequencing and annotation.</title>
        <authorList>
            <consortium name="The Broad Institute Genomics Platform"/>
            <consortium name="The Broad Institute Genome Sequencing Center for Infectious Disease"/>
            <person name="Wu L."/>
            <person name="Ma J."/>
        </authorList>
    </citation>
    <scope>NUCLEOTIDE SEQUENCE [LARGE SCALE GENOMIC DNA]</scope>
    <source>
        <strain evidence="2">JCM 17759</strain>
    </source>
</reference>
<name>A0ABP8N7J5_9BACT</name>
<comment type="caution">
    <text evidence="1">The sequence shown here is derived from an EMBL/GenBank/DDBJ whole genome shotgun (WGS) entry which is preliminary data.</text>
</comment>
<dbReference type="EMBL" id="BAABGA010000055">
    <property type="protein sequence ID" value="GAA4461753.1"/>
    <property type="molecule type" value="Genomic_DNA"/>
</dbReference>
<evidence type="ECO:0000313" key="2">
    <source>
        <dbReference type="Proteomes" id="UP001500840"/>
    </source>
</evidence>
<sequence>MGTQERIATEKRIVPRFDSTNDHRHSNSMAAIPAGSSCIARPLPEGRAKTIVLDSIVLDSIVLDSIVLDSIALDSIALDSIAIDSITLDSILG</sequence>
<organism evidence="1 2">
    <name type="scientific">Novipirellula rosea</name>
    <dbReference type="NCBI Taxonomy" id="1031540"/>
    <lineage>
        <taxon>Bacteria</taxon>
        <taxon>Pseudomonadati</taxon>
        <taxon>Planctomycetota</taxon>
        <taxon>Planctomycetia</taxon>
        <taxon>Pirellulales</taxon>
        <taxon>Pirellulaceae</taxon>
        <taxon>Novipirellula</taxon>
    </lineage>
</organism>
<keyword evidence="2" id="KW-1185">Reference proteome</keyword>
<gene>
    <name evidence="1" type="ORF">GCM10023156_44820</name>
</gene>
<accession>A0ABP8N7J5</accession>
<proteinExistence type="predicted"/>